<feature type="domain" description="NADH:quinone oxidoreductase/Mrp antiporter transmembrane" evidence="8">
    <location>
        <begin position="126"/>
        <end position="419"/>
    </location>
</feature>
<evidence type="ECO:0000256" key="3">
    <source>
        <dbReference type="ARBA" id="ARBA00022692"/>
    </source>
</evidence>
<feature type="transmembrane region" description="Helical" evidence="7">
    <location>
        <begin position="373"/>
        <end position="392"/>
    </location>
</feature>
<dbReference type="NCBIfam" id="TIGR01972">
    <property type="entry name" value="NDH_I_M"/>
    <property type="match status" value="1"/>
</dbReference>
<keyword evidence="4 7" id="KW-1133">Transmembrane helix</keyword>
<evidence type="ECO:0000313" key="10">
    <source>
        <dbReference type="Proteomes" id="UP001147653"/>
    </source>
</evidence>
<dbReference type="PANTHER" id="PTHR43507">
    <property type="entry name" value="NADH-UBIQUINONE OXIDOREDUCTASE CHAIN 4"/>
    <property type="match status" value="1"/>
</dbReference>
<dbReference type="Proteomes" id="UP001147653">
    <property type="component" value="Unassembled WGS sequence"/>
</dbReference>
<dbReference type="GO" id="GO:0012505">
    <property type="term" value="C:endomembrane system"/>
    <property type="evidence" value="ECO:0007669"/>
    <property type="project" value="UniProtKB-SubCell"/>
</dbReference>
<dbReference type="InterPro" id="IPR001750">
    <property type="entry name" value="ND/Mrp_TM"/>
</dbReference>
<protein>
    <submittedName>
        <fullName evidence="9">NADH-quinone oxidoreductase subunit M</fullName>
    </submittedName>
</protein>
<dbReference type="Pfam" id="PF00361">
    <property type="entry name" value="Proton_antipo_M"/>
    <property type="match status" value="1"/>
</dbReference>
<comment type="similarity">
    <text evidence="2">Belongs to the complex I subunit 4 family.</text>
</comment>
<feature type="transmembrane region" description="Helical" evidence="7">
    <location>
        <begin position="300"/>
        <end position="319"/>
    </location>
</feature>
<dbReference type="EMBL" id="JAPDDP010000002">
    <property type="protein sequence ID" value="MDA0178896.1"/>
    <property type="molecule type" value="Genomic_DNA"/>
</dbReference>
<feature type="transmembrane region" description="Helical" evidence="7">
    <location>
        <begin position="80"/>
        <end position="99"/>
    </location>
</feature>
<feature type="transmembrane region" description="Helical" evidence="7">
    <location>
        <begin position="162"/>
        <end position="183"/>
    </location>
</feature>
<evidence type="ECO:0000256" key="2">
    <source>
        <dbReference type="ARBA" id="ARBA00009025"/>
    </source>
</evidence>
<feature type="transmembrane region" description="Helical" evidence="7">
    <location>
        <begin position="242"/>
        <end position="263"/>
    </location>
</feature>
<comment type="subcellular location">
    <subcellularLocation>
        <location evidence="1">Endomembrane system</location>
        <topology evidence="1">Multi-pass membrane protein</topology>
    </subcellularLocation>
    <subcellularLocation>
        <location evidence="6">Membrane</location>
        <topology evidence="6">Multi-pass membrane protein</topology>
    </subcellularLocation>
</comment>
<dbReference type="RefSeq" id="WP_270023162.1">
    <property type="nucleotide sequence ID" value="NZ_JAPDDP010000002.1"/>
</dbReference>
<organism evidence="9 10">
    <name type="scientific">Solirubrobacter phytolaccae</name>
    <dbReference type="NCBI Taxonomy" id="1404360"/>
    <lineage>
        <taxon>Bacteria</taxon>
        <taxon>Bacillati</taxon>
        <taxon>Actinomycetota</taxon>
        <taxon>Thermoleophilia</taxon>
        <taxon>Solirubrobacterales</taxon>
        <taxon>Solirubrobacteraceae</taxon>
        <taxon>Solirubrobacter</taxon>
    </lineage>
</organism>
<sequence length="489" mass="52255">MTIHLSILVFFPLIAGLLAAFSPGSLAPKILLIGTIIPLVYTAYMITDFDAGAGLQHVTDDAWITELGIRYKLGVDGLNLWLIALTTVIAFASAIWLIVRPPAERVGLFCFHFALGETAVLGAFVSQDLALFVLFFDLMLVPFYFLVGQWGTGDRAAAALKMVIYTLVGSLLMLAAAVATAALTNPDAPITFVISELQANPLPETTQKWLFIAFALAFLIKMPAFPFQGWMPDAYKAMPLPALAFFSGVVSKVAAYGFLKLVLPLFPAATNDWNVILLVLAVISILYGSIQAFTQTNARLILGYSSVAQLGFITLGIFAMDSDAAGAQGALLQSINHGLVVAPLFFVIALLAERAGGSEDIRDYGGIAFRAPILAALFLIVALATLAMPGSANFAGEFLILLGAFSSVQFLAFVASVGVILASVYALRMYIRSMHNRVGEKVTSFEMSLRDGLVLVPLVIAIIAFALYPQLALDAGEATVRSTVEAVLR</sequence>
<dbReference type="PANTHER" id="PTHR43507:SF1">
    <property type="entry name" value="NADH-UBIQUINONE OXIDOREDUCTASE CHAIN 4"/>
    <property type="match status" value="1"/>
</dbReference>
<dbReference type="GO" id="GO:0016020">
    <property type="term" value="C:membrane"/>
    <property type="evidence" value="ECO:0007669"/>
    <property type="project" value="UniProtKB-SubCell"/>
</dbReference>
<evidence type="ECO:0000259" key="8">
    <source>
        <dbReference type="Pfam" id="PF00361"/>
    </source>
</evidence>
<evidence type="ECO:0000256" key="4">
    <source>
        <dbReference type="ARBA" id="ARBA00022989"/>
    </source>
</evidence>
<keyword evidence="5 7" id="KW-0472">Membrane</keyword>
<evidence type="ECO:0000313" key="9">
    <source>
        <dbReference type="EMBL" id="MDA0178896.1"/>
    </source>
</evidence>
<gene>
    <name evidence="9" type="ORF">OJ997_01210</name>
</gene>
<dbReference type="GO" id="GO:0003954">
    <property type="term" value="F:NADH dehydrogenase activity"/>
    <property type="evidence" value="ECO:0007669"/>
    <property type="project" value="TreeGrafter"/>
</dbReference>
<feature type="transmembrane region" description="Helical" evidence="7">
    <location>
        <begin position="209"/>
        <end position="230"/>
    </location>
</feature>
<feature type="transmembrane region" description="Helical" evidence="7">
    <location>
        <begin position="275"/>
        <end position="293"/>
    </location>
</feature>
<evidence type="ECO:0000256" key="7">
    <source>
        <dbReference type="SAM" id="Phobius"/>
    </source>
</evidence>
<feature type="transmembrane region" description="Helical" evidence="7">
    <location>
        <begin position="331"/>
        <end position="352"/>
    </location>
</feature>
<dbReference type="PRINTS" id="PR01437">
    <property type="entry name" value="NUOXDRDTASE4"/>
</dbReference>
<feature type="transmembrane region" description="Helical" evidence="7">
    <location>
        <begin position="131"/>
        <end position="150"/>
    </location>
</feature>
<feature type="transmembrane region" description="Helical" evidence="7">
    <location>
        <begin position="106"/>
        <end position="125"/>
    </location>
</feature>
<dbReference type="InterPro" id="IPR010227">
    <property type="entry name" value="NADH_Q_OxRdtase_chainM/4"/>
</dbReference>
<dbReference type="GO" id="GO:0008137">
    <property type="term" value="F:NADH dehydrogenase (ubiquinone) activity"/>
    <property type="evidence" value="ECO:0007669"/>
    <property type="project" value="InterPro"/>
</dbReference>
<comment type="caution">
    <text evidence="9">The sequence shown here is derived from an EMBL/GenBank/DDBJ whole genome shotgun (WGS) entry which is preliminary data.</text>
</comment>
<proteinExistence type="inferred from homology"/>
<feature type="transmembrane region" description="Helical" evidence="7">
    <location>
        <begin position="448"/>
        <end position="468"/>
    </location>
</feature>
<feature type="transmembrane region" description="Helical" evidence="7">
    <location>
        <begin position="398"/>
        <end position="427"/>
    </location>
</feature>
<keyword evidence="3 6" id="KW-0812">Transmembrane</keyword>
<dbReference type="AlphaFoldDB" id="A0A9X3S7A0"/>
<name>A0A9X3S7A0_9ACTN</name>
<dbReference type="GO" id="GO:0015990">
    <property type="term" value="P:electron transport coupled proton transport"/>
    <property type="evidence" value="ECO:0007669"/>
    <property type="project" value="TreeGrafter"/>
</dbReference>
<evidence type="ECO:0000256" key="1">
    <source>
        <dbReference type="ARBA" id="ARBA00004127"/>
    </source>
</evidence>
<dbReference type="GO" id="GO:0042773">
    <property type="term" value="P:ATP synthesis coupled electron transport"/>
    <property type="evidence" value="ECO:0007669"/>
    <property type="project" value="InterPro"/>
</dbReference>
<feature type="transmembrane region" description="Helical" evidence="7">
    <location>
        <begin position="30"/>
        <end position="47"/>
    </location>
</feature>
<dbReference type="GO" id="GO:0048039">
    <property type="term" value="F:ubiquinone binding"/>
    <property type="evidence" value="ECO:0007669"/>
    <property type="project" value="TreeGrafter"/>
</dbReference>
<keyword evidence="10" id="KW-1185">Reference proteome</keyword>
<evidence type="ECO:0000256" key="5">
    <source>
        <dbReference type="ARBA" id="ARBA00023136"/>
    </source>
</evidence>
<reference evidence="9" key="1">
    <citation type="submission" date="2022-10" db="EMBL/GenBank/DDBJ databases">
        <title>The WGS of Solirubrobacter phytolaccae KCTC 29190.</title>
        <authorList>
            <person name="Jiang Z."/>
        </authorList>
    </citation>
    <scope>NUCLEOTIDE SEQUENCE</scope>
    <source>
        <strain evidence="9">KCTC 29190</strain>
    </source>
</reference>
<feature type="transmembrane region" description="Helical" evidence="7">
    <location>
        <begin position="6"/>
        <end position="23"/>
    </location>
</feature>
<dbReference type="InterPro" id="IPR003918">
    <property type="entry name" value="NADH_UbQ_OxRdtase"/>
</dbReference>
<accession>A0A9X3S7A0</accession>
<evidence type="ECO:0000256" key="6">
    <source>
        <dbReference type="RuleBase" id="RU000320"/>
    </source>
</evidence>